<evidence type="ECO:0000256" key="2">
    <source>
        <dbReference type="ARBA" id="ARBA00022737"/>
    </source>
</evidence>
<feature type="domain" description="PB1" evidence="5">
    <location>
        <begin position="201"/>
        <end position="279"/>
    </location>
</feature>
<feature type="compositionally biased region" description="Basic and acidic residues" evidence="4">
    <location>
        <begin position="149"/>
        <end position="160"/>
    </location>
</feature>
<keyword evidence="2" id="KW-0677">Repeat</keyword>
<proteinExistence type="predicted"/>
<keyword evidence="3" id="KW-0802">TPR repeat</keyword>
<dbReference type="Proteomes" id="UP001163823">
    <property type="component" value="Chromosome 9"/>
</dbReference>
<evidence type="ECO:0000256" key="1">
    <source>
        <dbReference type="ARBA" id="ARBA00011726"/>
    </source>
</evidence>
<organism evidence="6 7">
    <name type="scientific">Quillaja saponaria</name>
    <name type="common">Soap bark tree</name>
    <dbReference type="NCBI Taxonomy" id="32244"/>
    <lineage>
        <taxon>Eukaryota</taxon>
        <taxon>Viridiplantae</taxon>
        <taxon>Streptophyta</taxon>
        <taxon>Embryophyta</taxon>
        <taxon>Tracheophyta</taxon>
        <taxon>Spermatophyta</taxon>
        <taxon>Magnoliopsida</taxon>
        <taxon>eudicotyledons</taxon>
        <taxon>Gunneridae</taxon>
        <taxon>Pentapetalae</taxon>
        <taxon>rosids</taxon>
        <taxon>fabids</taxon>
        <taxon>Fabales</taxon>
        <taxon>Quillajaceae</taxon>
        <taxon>Quillaja</taxon>
    </lineage>
</organism>
<dbReference type="KEGG" id="qsa:O6P43_023766"/>
<reference evidence="6" key="1">
    <citation type="journal article" date="2023" name="Science">
        <title>Elucidation of the pathway for biosynthesis of saponin adjuvants from the soapbark tree.</title>
        <authorList>
            <person name="Reed J."/>
            <person name="Orme A."/>
            <person name="El-Demerdash A."/>
            <person name="Owen C."/>
            <person name="Martin L.B.B."/>
            <person name="Misra R.C."/>
            <person name="Kikuchi S."/>
            <person name="Rejzek M."/>
            <person name="Martin A.C."/>
            <person name="Harkess A."/>
            <person name="Leebens-Mack J."/>
            <person name="Louveau T."/>
            <person name="Stephenson M.J."/>
            <person name="Osbourn A."/>
        </authorList>
    </citation>
    <scope>NUCLEOTIDE SEQUENCE</scope>
    <source>
        <strain evidence="6">S10</strain>
    </source>
</reference>
<evidence type="ECO:0000256" key="3">
    <source>
        <dbReference type="ARBA" id="ARBA00022803"/>
    </source>
</evidence>
<dbReference type="InterPro" id="IPR044517">
    <property type="entry name" value="PHOX1-4"/>
</dbReference>
<evidence type="ECO:0000313" key="7">
    <source>
        <dbReference type="Proteomes" id="UP001163823"/>
    </source>
</evidence>
<dbReference type="CDD" id="cd05992">
    <property type="entry name" value="PB1"/>
    <property type="match status" value="1"/>
</dbReference>
<feature type="compositionally biased region" description="Basic and acidic residues" evidence="4">
    <location>
        <begin position="1"/>
        <end position="22"/>
    </location>
</feature>
<evidence type="ECO:0000259" key="5">
    <source>
        <dbReference type="PROSITE" id="PS51745"/>
    </source>
</evidence>
<dbReference type="EMBL" id="JARAOO010000009">
    <property type="protein sequence ID" value="KAJ7957463.1"/>
    <property type="molecule type" value="Genomic_DNA"/>
</dbReference>
<feature type="region of interest" description="Disordered" evidence="4">
    <location>
        <begin position="1"/>
        <end position="27"/>
    </location>
</feature>
<dbReference type="SUPFAM" id="SSF48452">
    <property type="entry name" value="TPR-like"/>
    <property type="match status" value="1"/>
</dbReference>
<evidence type="ECO:0000256" key="4">
    <source>
        <dbReference type="SAM" id="MobiDB-lite"/>
    </source>
</evidence>
<evidence type="ECO:0000313" key="6">
    <source>
        <dbReference type="EMBL" id="KAJ7957463.1"/>
    </source>
</evidence>
<dbReference type="InterPro" id="IPR000270">
    <property type="entry name" value="PB1_dom"/>
</dbReference>
<protein>
    <submittedName>
        <fullName evidence="6">Octicosapeptide/Phox/Bem1p domain-containing protein / tetratricopeptide repeat-containing protein</fullName>
    </submittedName>
</protein>
<dbReference type="SUPFAM" id="SSF54277">
    <property type="entry name" value="CAD &amp; PB1 domains"/>
    <property type="match status" value="1"/>
</dbReference>
<dbReference type="Pfam" id="PF00564">
    <property type="entry name" value="PB1"/>
    <property type="match status" value="1"/>
</dbReference>
<comment type="subunit">
    <text evidence="1">Homodimers and heterodimers.</text>
</comment>
<sequence>MKNKKAGEKSSDASGDQNKDRGGINIPKAYDKDAMVFMSMSQELKDEENKLFQKRDPVGAMSKYEKALKLLPKNHIDVSYLRSNMAACYMQMGLSEYPRAIHECNLALKVTPKYSKALLKRAREDTQEEEQQVEVKRKMEKIEDKLAEEKLENKAKERTTNKKNKKKSQNKFEEKQGNEKKVEVKEVVEEKINIKREDIPQKTVKLIYGKDIRWAQLPVNCSLLQLREVVCKRFPTRAVLVKYRDHEGDLVTITSNEELRWAEASVESQGSVRLYIVEVLPQQDPFFEKLMSKKDVYKFCINNAPENGNVVKGKQMKSSSCIGEWIIFFS</sequence>
<name>A0AAD7PJ42_QUISA</name>
<dbReference type="InterPro" id="IPR011990">
    <property type="entry name" value="TPR-like_helical_dom_sf"/>
</dbReference>
<dbReference type="PANTHER" id="PTHR46183">
    <property type="entry name" value="PROTEIN CLMP1"/>
    <property type="match status" value="1"/>
</dbReference>
<comment type="caution">
    <text evidence="6">The sequence shown here is derived from an EMBL/GenBank/DDBJ whole genome shotgun (WGS) entry which is preliminary data.</text>
</comment>
<dbReference type="Gene3D" id="1.25.40.10">
    <property type="entry name" value="Tetratricopeptide repeat domain"/>
    <property type="match status" value="1"/>
</dbReference>
<dbReference type="InterPro" id="IPR053793">
    <property type="entry name" value="PB1-like"/>
</dbReference>
<accession>A0AAD7PJ42</accession>
<dbReference type="Gene3D" id="3.10.20.90">
    <property type="entry name" value="Phosphatidylinositol 3-kinase Catalytic Subunit, Chain A, domain 1"/>
    <property type="match status" value="1"/>
</dbReference>
<dbReference type="AlphaFoldDB" id="A0AAD7PJ42"/>
<dbReference type="PROSITE" id="PS51745">
    <property type="entry name" value="PB1"/>
    <property type="match status" value="1"/>
</dbReference>
<dbReference type="PANTHER" id="PTHR46183:SF16">
    <property type="entry name" value="PROTEIN PHOX3"/>
    <property type="match status" value="1"/>
</dbReference>
<feature type="region of interest" description="Disordered" evidence="4">
    <location>
        <begin position="149"/>
        <end position="176"/>
    </location>
</feature>
<dbReference type="SMART" id="SM00666">
    <property type="entry name" value="PB1"/>
    <property type="match status" value="1"/>
</dbReference>
<gene>
    <name evidence="6" type="ORF">O6P43_023766</name>
</gene>
<keyword evidence="7" id="KW-1185">Reference proteome</keyword>